<evidence type="ECO:0000313" key="2">
    <source>
        <dbReference type="Proteomes" id="UP001175228"/>
    </source>
</evidence>
<proteinExistence type="predicted"/>
<reference evidence="1" key="1">
    <citation type="submission" date="2023-06" db="EMBL/GenBank/DDBJ databases">
        <authorList>
            <consortium name="Lawrence Berkeley National Laboratory"/>
            <person name="Ahrendt S."/>
            <person name="Sahu N."/>
            <person name="Indic B."/>
            <person name="Wong-Bajracharya J."/>
            <person name="Merenyi Z."/>
            <person name="Ke H.-M."/>
            <person name="Monk M."/>
            <person name="Kocsube S."/>
            <person name="Drula E."/>
            <person name="Lipzen A."/>
            <person name="Balint B."/>
            <person name="Henrissat B."/>
            <person name="Andreopoulos B."/>
            <person name="Martin F.M."/>
            <person name="Harder C.B."/>
            <person name="Rigling D."/>
            <person name="Ford K.L."/>
            <person name="Foster G.D."/>
            <person name="Pangilinan J."/>
            <person name="Papanicolaou A."/>
            <person name="Barry K."/>
            <person name="LaButti K."/>
            <person name="Viragh M."/>
            <person name="Koriabine M."/>
            <person name="Yan M."/>
            <person name="Riley R."/>
            <person name="Champramary S."/>
            <person name="Plett K.L."/>
            <person name="Tsai I.J."/>
            <person name="Slot J."/>
            <person name="Sipos G."/>
            <person name="Plett J."/>
            <person name="Nagy L.G."/>
            <person name="Grigoriev I.V."/>
        </authorList>
    </citation>
    <scope>NUCLEOTIDE SEQUENCE</scope>
    <source>
        <strain evidence="1">HWK02</strain>
    </source>
</reference>
<accession>A0AA39UVX3</accession>
<dbReference type="EMBL" id="JAUEPU010000009">
    <property type="protein sequence ID" value="KAK0499814.1"/>
    <property type="molecule type" value="Genomic_DNA"/>
</dbReference>
<gene>
    <name evidence="1" type="ORF">EDD18DRAFT_864045</name>
</gene>
<dbReference type="Proteomes" id="UP001175228">
    <property type="component" value="Unassembled WGS sequence"/>
</dbReference>
<dbReference type="AlphaFoldDB" id="A0AA39UVX3"/>
<evidence type="ECO:0000313" key="1">
    <source>
        <dbReference type="EMBL" id="KAK0499814.1"/>
    </source>
</evidence>
<comment type="caution">
    <text evidence="1">The sequence shown here is derived from an EMBL/GenBank/DDBJ whole genome shotgun (WGS) entry which is preliminary data.</text>
</comment>
<organism evidence="1 2">
    <name type="scientific">Armillaria luteobubalina</name>
    <dbReference type="NCBI Taxonomy" id="153913"/>
    <lineage>
        <taxon>Eukaryota</taxon>
        <taxon>Fungi</taxon>
        <taxon>Dikarya</taxon>
        <taxon>Basidiomycota</taxon>
        <taxon>Agaricomycotina</taxon>
        <taxon>Agaricomycetes</taxon>
        <taxon>Agaricomycetidae</taxon>
        <taxon>Agaricales</taxon>
        <taxon>Marasmiineae</taxon>
        <taxon>Physalacriaceae</taxon>
        <taxon>Armillaria</taxon>
    </lineage>
</organism>
<protein>
    <submittedName>
        <fullName evidence="1">Uncharacterized protein</fullName>
    </submittedName>
</protein>
<sequence length="526" mass="59551">MVSRPFVESAAKCTKYSRGFGEIASSPRAHKSAGASLGEFEVLSPSLRRNLNGGMYDAYVYADQPSEDLSHLAEQQFAKKEGDTTSSVQLQYQMALEKSGMIHNSKSDMCVSDCLEMLRKREEAWTKFQPVFNKRIHVDHQETEIYEISGCTCFLGEYKHTSIPFLRLPSTPGDDTEWDELIVGCQIVDIGVALCEHDLFAVIVLDPSPHLKVKLYQLSTKSPHPLATNHIIPVHSCAVGRLSVGVEIVGDYLVLIASEYLLVLPDKVYIFDWKKGILLHDIVAPNQCYTSFVFLDPATLLLANARNATLEMWKIPEGKMCTVLHLPQFKTGICISYMDCYSSPNPRSFSTSRPFHPDPAKSLIIFHLHINDFVGTSTVMFLVHRKAFLDIHRQGLGDIEWDAWGPPCTRWFPVESLGWITTTSGQRNVLCTRRDIFLLDFNPWSLHRARVSKDASEHIIDNDSDMPAILHMDSSLFMEPVVGNLPFVMRSMRHHNFHRFLMDEERILGLIRGDHGITDLDVMYFG</sequence>
<name>A0AA39UVX3_9AGAR</name>
<keyword evidence="2" id="KW-1185">Reference proteome</keyword>